<name>A0A3M7P515_BRAPC</name>
<proteinExistence type="predicted"/>
<dbReference type="Proteomes" id="UP000276133">
    <property type="component" value="Unassembled WGS sequence"/>
</dbReference>
<comment type="caution">
    <text evidence="1">The sequence shown here is derived from an EMBL/GenBank/DDBJ whole genome shotgun (WGS) entry which is preliminary data.</text>
</comment>
<keyword evidence="2" id="KW-1185">Reference proteome</keyword>
<protein>
    <submittedName>
        <fullName evidence="1">Uncharacterized protein</fullName>
    </submittedName>
</protein>
<reference evidence="1 2" key="1">
    <citation type="journal article" date="2018" name="Sci. Rep.">
        <title>Genomic signatures of local adaptation to the degree of environmental predictability in rotifers.</title>
        <authorList>
            <person name="Franch-Gras L."/>
            <person name="Hahn C."/>
            <person name="Garcia-Roger E.M."/>
            <person name="Carmona M.J."/>
            <person name="Serra M."/>
            <person name="Gomez A."/>
        </authorList>
    </citation>
    <scope>NUCLEOTIDE SEQUENCE [LARGE SCALE GENOMIC DNA]</scope>
    <source>
        <strain evidence="1">HYR1</strain>
    </source>
</reference>
<gene>
    <name evidence="1" type="ORF">BpHYR1_000193</name>
</gene>
<evidence type="ECO:0000313" key="1">
    <source>
        <dbReference type="EMBL" id="RMZ94168.1"/>
    </source>
</evidence>
<evidence type="ECO:0000313" key="2">
    <source>
        <dbReference type="Proteomes" id="UP000276133"/>
    </source>
</evidence>
<dbReference type="EMBL" id="REGN01013244">
    <property type="protein sequence ID" value="RMZ94168.1"/>
    <property type="molecule type" value="Genomic_DNA"/>
</dbReference>
<organism evidence="1 2">
    <name type="scientific">Brachionus plicatilis</name>
    <name type="common">Marine rotifer</name>
    <name type="synonym">Brachionus muelleri</name>
    <dbReference type="NCBI Taxonomy" id="10195"/>
    <lineage>
        <taxon>Eukaryota</taxon>
        <taxon>Metazoa</taxon>
        <taxon>Spiralia</taxon>
        <taxon>Gnathifera</taxon>
        <taxon>Rotifera</taxon>
        <taxon>Eurotatoria</taxon>
        <taxon>Monogononta</taxon>
        <taxon>Pseudotrocha</taxon>
        <taxon>Ploima</taxon>
        <taxon>Brachionidae</taxon>
        <taxon>Brachionus</taxon>
    </lineage>
</organism>
<accession>A0A3M7P515</accession>
<dbReference type="AlphaFoldDB" id="A0A3M7P515"/>
<sequence length="81" mass="9081">MQDEMTRKINSNLTLIKHSVSDFVLNQKATIALSQSLNETPIKPKQVPTQIYSDPGKQKHCDRLYIWGYAGVGALVSFSMV</sequence>